<accession>A0ACB7W9U8</accession>
<evidence type="ECO:0000313" key="1">
    <source>
        <dbReference type="EMBL" id="KAH7684203.1"/>
    </source>
</evidence>
<sequence length="113" mass="12948">MGKQKMVLKLTMEDDKKRSKAMQTAVKFYGVISAEIQGEAKDKLVVIGNGVDPVNLTTSLRKKMKVQVNVESVSGVEEKKEEEKKVEVEPISYWSYYNQQPYFLPPPYVQFEV</sequence>
<evidence type="ECO:0000313" key="2">
    <source>
        <dbReference type="Proteomes" id="UP000827976"/>
    </source>
</evidence>
<dbReference type="Proteomes" id="UP000827976">
    <property type="component" value="Chromosome 5"/>
</dbReference>
<name>A0ACB7W9U8_DIOAL</name>
<dbReference type="EMBL" id="CM037015">
    <property type="protein sequence ID" value="KAH7684203.1"/>
    <property type="molecule type" value="Genomic_DNA"/>
</dbReference>
<keyword evidence="2" id="KW-1185">Reference proteome</keyword>
<comment type="caution">
    <text evidence="1">The sequence shown here is derived from an EMBL/GenBank/DDBJ whole genome shotgun (WGS) entry which is preliminary data.</text>
</comment>
<protein>
    <submittedName>
        <fullName evidence="1">Pyridoxal phosphate-dependent transferase domain 1-containing protein</fullName>
    </submittedName>
</protein>
<proteinExistence type="predicted"/>
<gene>
    <name evidence="1" type="ORF">IHE45_05G228900</name>
</gene>
<organism evidence="1 2">
    <name type="scientific">Dioscorea alata</name>
    <name type="common">Purple yam</name>
    <dbReference type="NCBI Taxonomy" id="55571"/>
    <lineage>
        <taxon>Eukaryota</taxon>
        <taxon>Viridiplantae</taxon>
        <taxon>Streptophyta</taxon>
        <taxon>Embryophyta</taxon>
        <taxon>Tracheophyta</taxon>
        <taxon>Spermatophyta</taxon>
        <taxon>Magnoliopsida</taxon>
        <taxon>Liliopsida</taxon>
        <taxon>Dioscoreales</taxon>
        <taxon>Dioscoreaceae</taxon>
        <taxon>Dioscorea</taxon>
    </lineage>
</organism>
<keyword evidence="1" id="KW-0808">Transferase</keyword>
<reference evidence="2" key="1">
    <citation type="journal article" date="2022" name="Nat. Commun.">
        <title>Chromosome evolution and the genetic basis of agronomically important traits in greater yam.</title>
        <authorList>
            <person name="Bredeson J.V."/>
            <person name="Lyons J.B."/>
            <person name="Oniyinde I.O."/>
            <person name="Okereke N.R."/>
            <person name="Kolade O."/>
            <person name="Nnabue I."/>
            <person name="Nwadili C.O."/>
            <person name="Hribova E."/>
            <person name="Parker M."/>
            <person name="Nwogha J."/>
            <person name="Shu S."/>
            <person name="Carlson J."/>
            <person name="Kariba R."/>
            <person name="Muthemba S."/>
            <person name="Knop K."/>
            <person name="Barton G.J."/>
            <person name="Sherwood A.V."/>
            <person name="Lopez-Montes A."/>
            <person name="Asiedu R."/>
            <person name="Jamnadass R."/>
            <person name="Muchugi A."/>
            <person name="Goodstein D."/>
            <person name="Egesi C.N."/>
            <person name="Featherston J."/>
            <person name="Asfaw A."/>
            <person name="Simpson G.G."/>
            <person name="Dolezel J."/>
            <person name="Hendre P.S."/>
            <person name="Van Deynze A."/>
            <person name="Kumar P.L."/>
            <person name="Obidiegwu J.E."/>
            <person name="Bhattacharjee R."/>
            <person name="Rokhsar D.S."/>
        </authorList>
    </citation>
    <scope>NUCLEOTIDE SEQUENCE [LARGE SCALE GENOMIC DNA]</scope>
    <source>
        <strain evidence="2">cv. TDa95/00328</strain>
    </source>
</reference>